<sequence>MTTHDDAIRNASQLSNSAVRLTRMVTTFKAQFFNSQTNHPRWVRNDARGLFFVRRHDARFYFDNFPKSGFRTARCSYSLAILAHHCGRLSTIFKPRFATRLVATISFELCTQFWVPCSALCSAPCSALCALHACALRSATCSALCTVLQHDPHFNSTTTSFGLFFCDLIRRLLGSSTSVPAHSGCHWPSSRSSGLSRSAAGHSDLAPSLSMYLKQTQQHWCLSLLAT</sequence>
<gene>
    <name evidence="1" type="ORF">DAPPUDRAFT_110341</name>
</gene>
<accession>E9H612</accession>
<organism evidence="1 2">
    <name type="scientific">Daphnia pulex</name>
    <name type="common">Water flea</name>
    <dbReference type="NCBI Taxonomy" id="6669"/>
    <lineage>
        <taxon>Eukaryota</taxon>
        <taxon>Metazoa</taxon>
        <taxon>Ecdysozoa</taxon>
        <taxon>Arthropoda</taxon>
        <taxon>Crustacea</taxon>
        <taxon>Branchiopoda</taxon>
        <taxon>Diplostraca</taxon>
        <taxon>Cladocera</taxon>
        <taxon>Anomopoda</taxon>
        <taxon>Daphniidae</taxon>
        <taxon>Daphnia</taxon>
    </lineage>
</organism>
<evidence type="ECO:0000313" key="2">
    <source>
        <dbReference type="Proteomes" id="UP000000305"/>
    </source>
</evidence>
<reference evidence="1 2" key="1">
    <citation type="journal article" date="2011" name="Science">
        <title>The ecoresponsive genome of Daphnia pulex.</title>
        <authorList>
            <person name="Colbourne J.K."/>
            <person name="Pfrender M.E."/>
            <person name="Gilbert D."/>
            <person name="Thomas W.K."/>
            <person name="Tucker A."/>
            <person name="Oakley T.H."/>
            <person name="Tokishita S."/>
            <person name="Aerts A."/>
            <person name="Arnold G.J."/>
            <person name="Basu M.K."/>
            <person name="Bauer D.J."/>
            <person name="Caceres C.E."/>
            <person name="Carmel L."/>
            <person name="Casola C."/>
            <person name="Choi J.H."/>
            <person name="Detter J.C."/>
            <person name="Dong Q."/>
            <person name="Dusheyko S."/>
            <person name="Eads B.D."/>
            <person name="Frohlich T."/>
            <person name="Geiler-Samerotte K.A."/>
            <person name="Gerlach D."/>
            <person name="Hatcher P."/>
            <person name="Jogdeo S."/>
            <person name="Krijgsveld J."/>
            <person name="Kriventseva E.V."/>
            <person name="Kultz D."/>
            <person name="Laforsch C."/>
            <person name="Lindquist E."/>
            <person name="Lopez J."/>
            <person name="Manak J.R."/>
            <person name="Muller J."/>
            <person name="Pangilinan J."/>
            <person name="Patwardhan R.P."/>
            <person name="Pitluck S."/>
            <person name="Pritham E.J."/>
            <person name="Rechtsteiner A."/>
            <person name="Rho M."/>
            <person name="Rogozin I.B."/>
            <person name="Sakarya O."/>
            <person name="Salamov A."/>
            <person name="Schaack S."/>
            <person name="Shapiro H."/>
            <person name="Shiga Y."/>
            <person name="Skalitzky C."/>
            <person name="Smith Z."/>
            <person name="Souvorov A."/>
            <person name="Sung W."/>
            <person name="Tang Z."/>
            <person name="Tsuchiya D."/>
            <person name="Tu H."/>
            <person name="Vos H."/>
            <person name="Wang M."/>
            <person name="Wolf Y.I."/>
            <person name="Yamagata H."/>
            <person name="Yamada T."/>
            <person name="Ye Y."/>
            <person name="Shaw J.R."/>
            <person name="Andrews J."/>
            <person name="Crease T.J."/>
            <person name="Tang H."/>
            <person name="Lucas S.M."/>
            <person name="Robertson H.M."/>
            <person name="Bork P."/>
            <person name="Koonin E.V."/>
            <person name="Zdobnov E.M."/>
            <person name="Grigoriev I.V."/>
            <person name="Lynch M."/>
            <person name="Boore J.L."/>
        </authorList>
    </citation>
    <scope>NUCLEOTIDE SEQUENCE [LARGE SCALE GENOMIC DNA]</scope>
</reference>
<dbReference type="Proteomes" id="UP000000305">
    <property type="component" value="Unassembled WGS sequence"/>
</dbReference>
<keyword evidence="2" id="KW-1185">Reference proteome</keyword>
<dbReference type="InParanoid" id="E9H612"/>
<proteinExistence type="predicted"/>
<name>E9H612_DAPPU</name>
<dbReference type="AlphaFoldDB" id="E9H612"/>
<dbReference type="HOGENOM" id="CLU_1220786_0_0_1"/>
<dbReference type="EMBL" id="GL732595">
    <property type="protein sequence ID" value="EFX72817.1"/>
    <property type="molecule type" value="Genomic_DNA"/>
</dbReference>
<dbReference type="KEGG" id="dpx:DAPPUDRAFT_110341"/>
<evidence type="ECO:0000313" key="1">
    <source>
        <dbReference type="EMBL" id="EFX72817.1"/>
    </source>
</evidence>
<protein>
    <submittedName>
        <fullName evidence="1">Uncharacterized protein</fullName>
    </submittedName>
</protein>